<dbReference type="Proteomes" id="UP000298327">
    <property type="component" value="Unassembled WGS sequence"/>
</dbReference>
<dbReference type="AlphaFoldDB" id="A0A4Y9XTX9"/>
<proteinExistence type="inferred from homology"/>
<dbReference type="PROSITE" id="PS00381">
    <property type="entry name" value="CLP_PROTEASE_SER"/>
    <property type="match status" value="1"/>
</dbReference>
<dbReference type="OrthoDB" id="2017408at2759"/>
<evidence type="ECO:0000256" key="5">
    <source>
        <dbReference type="PROSITE-ProRule" id="PRU10085"/>
    </source>
</evidence>
<keyword evidence="2" id="KW-0645">Protease</keyword>
<evidence type="ECO:0000256" key="3">
    <source>
        <dbReference type="ARBA" id="ARBA00022801"/>
    </source>
</evidence>
<dbReference type="PANTHER" id="PTHR10381">
    <property type="entry name" value="ATP-DEPENDENT CLP PROTEASE PROTEOLYTIC SUBUNIT"/>
    <property type="match status" value="1"/>
</dbReference>
<dbReference type="InterPro" id="IPR029045">
    <property type="entry name" value="ClpP/crotonase-like_dom_sf"/>
</dbReference>
<keyword evidence="8" id="KW-1185">Reference proteome</keyword>
<evidence type="ECO:0000313" key="7">
    <source>
        <dbReference type="EMBL" id="TFY53505.1"/>
    </source>
</evidence>
<organism evidence="7 8">
    <name type="scientific">Dentipellis fragilis</name>
    <dbReference type="NCBI Taxonomy" id="205917"/>
    <lineage>
        <taxon>Eukaryota</taxon>
        <taxon>Fungi</taxon>
        <taxon>Dikarya</taxon>
        <taxon>Basidiomycota</taxon>
        <taxon>Agaricomycotina</taxon>
        <taxon>Agaricomycetes</taxon>
        <taxon>Russulales</taxon>
        <taxon>Hericiaceae</taxon>
        <taxon>Dentipellis</taxon>
    </lineage>
</organism>
<comment type="catalytic activity">
    <reaction evidence="5">
        <text>Hydrolysis of proteins to small peptides in the presence of ATP and magnesium. alpha-casein is the usual test substrate. In the absence of ATP, only oligopeptides shorter than five residues are hydrolyzed (such as succinyl-Leu-Tyr-|-NHMec, and Leu-Tyr-Leu-|-Tyr-Trp, in which cleavage of the -Tyr-|-Leu- and -Tyr-|-Trp bonds also occurs).</text>
        <dbReference type="EC" id="3.4.21.92"/>
    </reaction>
</comment>
<evidence type="ECO:0000256" key="2">
    <source>
        <dbReference type="ARBA" id="ARBA00022670"/>
    </source>
</evidence>
<dbReference type="GO" id="GO:0004176">
    <property type="term" value="F:ATP-dependent peptidase activity"/>
    <property type="evidence" value="ECO:0007669"/>
    <property type="project" value="InterPro"/>
</dbReference>
<accession>A0A4Y9XTX9</accession>
<dbReference type="STRING" id="205917.A0A4Y9XTX9"/>
<evidence type="ECO:0000256" key="6">
    <source>
        <dbReference type="RuleBase" id="RU003567"/>
    </source>
</evidence>
<name>A0A4Y9XTX9_9AGAM</name>
<comment type="similarity">
    <text evidence="1 6">Belongs to the peptidase S14 family.</text>
</comment>
<dbReference type="GO" id="GO:0009368">
    <property type="term" value="C:endopeptidase Clp complex"/>
    <property type="evidence" value="ECO:0007669"/>
    <property type="project" value="TreeGrafter"/>
</dbReference>
<dbReference type="EMBL" id="SEOQ01001142">
    <property type="protein sequence ID" value="TFY53505.1"/>
    <property type="molecule type" value="Genomic_DNA"/>
</dbReference>
<dbReference type="CDD" id="cd07017">
    <property type="entry name" value="S14_ClpP_2"/>
    <property type="match status" value="1"/>
</dbReference>
<evidence type="ECO:0000256" key="4">
    <source>
        <dbReference type="ARBA" id="ARBA00022825"/>
    </source>
</evidence>
<dbReference type="InterPro" id="IPR018215">
    <property type="entry name" value="ClpP_Ser_AS"/>
</dbReference>
<dbReference type="GO" id="GO:0004252">
    <property type="term" value="F:serine-type endopeptidase activity"/>
    <property type="evidence" value="ECO:0007669"/>
    <property type="project" value="InterPro"/>
</dbReference>
<feature type="active site" evidence="5">
    <location>
        <position position="175"/>
    </location>
</feature>
<sequence>MCDPTLLVSLVLSQAMASRAVTNILRSTFPVSRRRVTAQARQFHPLAAAPHFSRAHGSHPLASEWSAPEGNGLVPIVIEQTGRGERSYDIFSRLLRERVIMLYGPIRDTDSALIVAQLLFLEAEETSKPIHLYINSPGGSVTAGLAIYDTVRLRPFGSAYVSSPIHTYCVGQACSMGSLLLAAGKRSLTPPIGTYVQPTLTPFPAHTGERGKRHCLPNASIMIHRKPPPSVRAARTRLLTALHAPLQQPSGGASGQASDIAIHAKEILRIRKLLTGIYQRHCATEGESVEEGTARFETALERDYFMTTQEALKFGIIDGILEKRPKTDAELP</sequence>
<dbReference type="PANTHER" id="PTHR10381:SF11">
    <property type="entry name" value="ATP-DEPENDENT CLP PROTEASE PROTEOLYTIC SUBUNIT, MITOCHONDRIAL"/>
    <property type="match status" value="1"/>
</dbReference>
<comment type="caution">
    <text evidence="7">The sequence shown here is derived from an EMBL/GenBank/DDBJ whole genome shotgun (WGS) entry which is preliminary data.</text>
</comment>
<dbReference type="GO" id="GO:0006515">
    <property type="term" value="P:protein quality control for misfolded or incompletely synthesized proteins"/>
    <property type="evidence" value="ECO:0007669"/>
    <property type="project" value="TreeGrafter"/>
</dbReference>
<dbReference type="SUPFAM" id="SSF52096">
    <property type="entry name" value="ClpP/crotonase"/>
    <property type="match status" value="1"/>
</dbReference>
<evidence type="ECO:0000256" key="1">
    <source>
        <dbReference type="ARBA" id="ARBA00007039"/>
    </source>
</evidence>
<dbReference type="GO" id="GO:0051117">
    <property type="term" value="F:ATPase binding"/>
    <property type="evidence" value="ECO:0007669"/>
    <property type="project" value="TreeGrafter"/>
</dbReference>
<dbReference type="Gene3D" id="3.90.226.10">
    <property type="entry name" value="2-enoyl-CoA Hydratase, Chain A, domain 1"/>
    <property type="match status" value="1"/>
</dbReference>
<dbReference type="InterPro" id="IPR023562">
    <property type="entry name" value="ClpP/TepA"/>
</dbReference>
<dbReference type="Pfam" id="PF00574">
    <property type="entry name" value="CLP_protease"/>
    <property type="match status" value="2"/>
</dbReference>
<evidence type="ECO:0000313" key="8">
    <source>
        <dbReference type="Proteomes" id="UP000298327"/>
    </source>
</evidence>
<dbReference type="PRINTS" id="PR00127">
    <property type="entry name" value="CLPPROTEASEP"/>
</dbReference>
<gene>
    <name evidence="7" type="ORF">EVG20_g10083</name>
</gene>
<keyword evidence="3" id="KW-0378">Hydrolase</keyword>
<keyword evidence="4" id="KW-0720">Serine protease</keyword>
<dbReference type="InterPro" id="IPR001907">
    <property type="entry name" value="ClpP"/>
</dbReference>
<protein>
    <recommendedName>
        <fullName evidence="6">ATP-dependent Clp protease proteolytic subunit</fullName>
    </recommendedName>
</protein>
<reference evidence="7 8" key="1">
    <citation type="submission" date="2019-02" db="EMBL/GenBank/DDBJ databases">
        <title>Genome sequencing of the rare red list fungi Dentipellis fragilis.</title>
        <authorList>
            <person name="Buettner E."/>
            <person name="Kellner H."/>
        </authorList>
    </citation>
    <scope>NUCLEOTIDE SEQUENCE [LARGE SCALE GENOMIC DNA]</scope>
    <source>
        <strain evidence="7 8">DSM 105465</strain>
    </source>
</reference>